<feature type="region of interest" description="Disordered" evidence="1">
    <location>
        <begin position="27"/>
        <end position="46"/>
    </location>
</feature>
<evidence type="ECO:0000313" key="2">
    <source>
        <dbReference type="EnsemblPlants" id="Zm00001eb240470_P001"/>
    </source>
</evidence>
<sequence length="115" mass="12483">MVLVEVTRVLFHTNTEKKRKGVWIEINSDGDDDQSERSNDVASEGSTITAVASAGSMATSGRYRWAPWVGCATGGKGPRRAKVIRRWFSQTQAGPATENDIRVIVDDNSGTSKAI</sequence>
<dbReference type="EnsemblPlants" id="Zm00001eb240470_T001">
    <property type="protein sequence ID" value="Zm00001eb240470_P001"/>
    <property type="gene ID" value="Zm00001eb240470"/>
</dbReference>
<accession>A0A804PHC5</accession>
<dbReference type="Proteomes" id="UP000007305">
    <property type="component" value="Chromosome 5"/>
</dbReference>
<reference evidence="2" key="2">
    <citation type="submission" date="2019-07" db="EMBL/GenBank/DDBJ databases">
        <authorList>
            <person name="Seetharam A."/>
            <person name="Woodhouse M."/>
            <person name="Cannon E."/>
        </authorList>
    </citation>
    <scope>NUCLEOTIDE SEQUENCE [LARGE SCALE GENOMIC DNA]</scope>
    <source>
        <strain evidence="2">cv. B73</strain>
    </source>
</reference>
<organism evidence="2 3">
    <name type="scientific">Zea mays</name>
    <name type="common">Maize</name>
    <dbReference type="NCBI Taxonomy" id="4577"/>
    <lineage>
        <taxon>Eukaryota</taxon>
        <taxon>Viridiplantae</taxon>
        <taxon>Streptophyta</taxon>
        <taxon>Embryophyta</taxon>
        <taxon>Tracheophyta</taxon>
        <taxon>Spermatophyta</taxon>
        <taxon>Magnoliopsida</taxon>
        <taxon>Liliopsida</taxon>
        <taxon>Poales</taxon>
        <taxon>Poaceae</taxon>
        <taxon>PACMAD clade</taxon>
        <taxon>Panicoideae</taxon>
        <taxon>Andropogonodae</taxon>
        <taxon>Andropogoneae</taxon>
        <taxon>Tripsacinae</taxon>
        <taxon>Zea</taxon>
    </lineage>
</organism>
<keyword evidence="3" id="KW-1185">Reference proteome</keyword>
<evidence type="ECO:0000313" key="3">
    <source>
        <dbReference type="Proteomes" id="UP000007305"/>
    </source>
</evidence>
<protein>
    <submittedName>
        <fullName evidence="2">Uncharacterized protein</fullName>
    </submittedName>
</protein>
<dbReference type="AlphaFoldDB" id="A0A804PHC5"/>
<proteinExistence type="predicted"/>
<dbReference type="InParanoid" id="A0A804PHC5"/>
<name>A0A804PHC5_MAIZE</name>
<reference evidence="2" key="3">
    <citation type="submission" date="2021-05" db="UniProtKB">
        <authorList>
            <consortium name="EnsemblPlants"/>
        </authorList>
    </citation>
    <scope>IDENTIFICATION</scope>
    <source>
        <strain evidence="2">cv. B73</strain>
    </source>
</reference>
<evidence type="ECO:0000256" key="1">
    <source>
        <dbReference type="SAM" id="MobiDB-lite"/>
    </source>
</evidence>
<reference evidence="3" key="1">
    <citation type="journal article" date="2009" name="Science">
        <title>The B73 maize genome: complexity, diversity, and dynamics.</title>
        <authorList>
            <person name="Schnable P.S."/>
            <person name="Ware D."/>
            <person name="Fulton R.S."/>
            <person name="Stein J.C."/>
            <person name="Wei F."/>
            <person name="Pasternak S."/>
            <person name="Liang C."/>
            <person name="Zhang J."/>
            <person name="Fulton L."/>
            <person name="Graves T.A."/>
            <person name="Minx P."/>
            <person name="Reily A.D."/>
            <person name="Courtney L."/>
            <person name="Kruchowski S.S."/>
            <person name="Tomlinson C."/>
            <person name="Strong C."/>
            <person name="Delehaunty K."/>
            <person name="Fronick C."/>
            <person name="Courtney B."/>
            <person name="Rock S.M."/>
            <person name="Belter E."/>
            <person name="Du F."/>
            <person name="Kim K."/>
            <person name="Abbott R.M."/>
            <person name="Cotton M."/>
            <person name="Levy A."/>
            <person name="Marchetto P."/>
            <person name="Ochoa K."/>
            <person name="Jackson S.M."/>
            <person name="Gillam B."/>
            <person name="Chen W."/>
            <person name="Yan L."/>
            <person name="Higginbotham J."/>
            <person name="Cardenas M."/>
            <person name="Waligorski J."/>
            <person name="Applebaum E."/>
            <person name="Phelps L."/>
            <person name="Falcone J."/>
            <person name="Kanchi K."/>
            <person name="Thane T."/>
            <person name="Scimone A."/>
            <person name="Thane N."/>
            <person name="Henke J."/>
            <person name="Wang T."/>
            <person name="Ruppert J."/>
            <person name="Shah N."/>
            <person name="Rotter K."/>
            <person name="Hodges J."/>
            <person name="Ingenthron E."/>
            <person name="Cordes M."/>
            <person name="Kohlberg S."/>
            <person name="Sgro J."/>
            <person name="Delgado B."/>
            <person name="Mead K."/>
            <person name="Chinwalla A."/>
            <person name="Leonard S."/>
            <person name="Crouse K."/>
            <person name="Collura K."/>
            <person name="Kudrna D."/>
            <person name="Currie J."/>
            <person name="He R."/>
            <person name="Angelova A."/>
            <person name="Rajasekar S."/>
            <person name="Mueller T."/>
            <person name="Lomeli R."/>
            <person name="Scara G."/>
            <person name="Ko A."/>
            <person name="Delaney K."/>
            <person name="Wissotski M."/>
            <person name="Lopez G."/>
            <person name="Campos D."/>
            <person name="Braidotti M."/>
            <person name="Ashley E."/>
            <person name="Golser W."/>
            <person name="Kim H."/>
            <person name="Lee S."/>
            <person name="Lin J."/>
            <person name="Dujmic Z."/>
            <person name="Kim W."/>
            <person name="Talag J."/>
            <person name="Zuccolo A."/>
            <person name="Fan C."/>
            <person name="Sebastian A."/>
            <person name="Kramer M."/>
            <person name="Spiegel L."/>
            <person name="Nascimento L."/>
            <person name="Zutavern T."/>
            <person name="Miller B."/>
            <person name="Ambroise C."/>
            <person name="Muller S."/>
            <person name="Spooner W."/>
            <person name="Narechania A."/>
            <person name="Ren L."/>
            <person name="Wei S."/>
            <person name="Kumari S."/>
            <person name="Faga B."/>
            <person name="Levy M.J."/>
            <person name="McMahan L."/>
            <person name="Van Buren P."/>
            <person name="Vaughn M.W."/>
            <person name="Ying K."/>
            <person name="Yeh C.-T."/>
            <person name="Emrich S.J."/>
            <person name="Jia Y."/>
            <person name="Kalyanaraman A."/>
            <person name="Hsia A.-P."/>
            <person name="Barbazuk W.B."/>
            <person name="Baucom R.S."/>
            <person name="Brutnell T.P."/>
            <person name="Carpita N.C."/>
            <person name="Chaparro C."/>
            <person name="Chia J.-M."/>
            <person name="Deragon J.-M."/>
            <person name="Estill J.C."/>
            <person name="Fu Y."/>
            <person name="Jeddeloh J.A."/>
            <person name="Han Y."/>
            <person name="Lee H."/>
            <person name="Li P."/>
            <person name="Lisch D.R."/>
            <person name="Liu S."/>
            <person name="Liu Z."/>
            <person name="Nagel D.H."/>
            <person name="McCann M.C."/>
            <person name="SanMiguel P."/>
            <person name="Myers A.M."/>
            <person name="Nettleton D."/>
            <person name="Nguyen J."/>
            <person name="Penning B.W."/>
            <person name="Ponnala L."/>
            <person name="Schneider K.L."/>
            <person name="Schwartz D.C."/>
            <person name="Sharma A."/>
            <person name="Soderlund C."/>
            <person name="Springer N.M."/>
            <person name="Sun Q."/>
            <person name="Wang H."/>
            <person name="Waterman M."/>
            <person name="Westerman R."/>
            <person name="Wolfgruber T.K."/>
            <person name="Yang L."/>
            <person name="Yu Y."/>
            <person name="Zhang L."/>
            <person name="Zhou S."/>
            <person name="Zhu Q."/>
            <person name="Bennetzen J.L."/>
            <person name="Dawe R.K."/>
            <person name="Jiang J."/>
            <person name="Jiang N."/>
            <person name="Presting G.G."/>
            <person name="Wessler S.R."/>
            <person name="Aluru S."/>
            <person name="Martienssen R.A."/>
            <person name="Clifton S.W."/>
            <person name="McCombie W.R."/>
            <person name="Wing R.A."/>
            <person name="Wilson R.K."/>
        </authorList>
    </citation>
    <scope>NUCLEOTIDE SEQUENCE [LARGE SCALE GENOMIC DNA]</scope>
    <source>
        <strain evidence="3">cv. B73</strain>
    </source>
</reference>
<dbReference type="Gramene" id="Zm00001eb240470_T001">
    <property type="protein sequence ID" value="Zm00001eb240470_P001"/>
    <property type="gene ID" value="Zm00001eb240470"/>
</dbReference>